<reference evidence="4 5" key="1">
    <citation type="submission" date="2019-06" db="EMBL/GenBank/DDBJ databases">
        <title>A chromosomal-level reference genome of Carpinus fangiana (Coryloideae, Betulaceae).</title>
        <authorList>
            <person name="Yang X."/>
            <person name="Wang Z."/>
            <person name="Zhang L."/>
            <person name="Hao G."/>
            <person name="Liu J."/>
            <person name="Yang Y."/>
        </authorList>
    </citation>
    <scope>NUCLEOTIDE SEQUENCE [LARGE SCALE GENOMIC DNA]</scope>
    <source>
        <strain evidence="4">Cfa_2016G</strain>
        <tissue evidence="4">Leaf</tissue>
    </source>
</reference>
<evidence type="ECO:0000256" key="1">
    <source>
        <dbReference type="ARBA" id="ARBA00022737"/>
    </source>
</evidence>
<gene>
    <name evidence="4" type="ORF">FH972_023364</name>
</gene>
<dbReference type="InterPro" id="IPR027417">
    <property type="entry name" value="P-loop_NTPase"/>
</dbReference>
<keyword evidence="2" id="KW-0175">Coiled coil</keyword>
<evidence type="ECO:0000313" key="4">
    <source>
        <dbReference type="EMBL" id="KAB8346320.1"/>
    </source>
</evidence>
<evidence type="ECO:0000313" key="5">
    <source>
        <dbReference type="Proteomes" id="UP000327013"/>
    </source>
</evidence>
<feature type="coiled-coil region" evidence="2">
    <location>
        <begin position="825"/>
        <end position="859"/>
    </location>
</feature>
<accession>A0A5N6KV01</accession>
<dbReference type="AlphaFoldDB" id="A0A5N6KV01"/>
<feature type="domain" description="Nephrocystin 3-like N-terminal" evidence="3">
    <location>
        <begin position="265"/>
        <end position="308"/>
    </location>
</feature>
<dbReference type="PANTHER" id="PTHR10039:SF5">
    <property type="entry name" value="NACHT DOMAIN-CONTAINING PROTEIN"/>
    <property type="match status" value="1"/>
</dbReference>
<evidence type="ECO:0000259" key="3">
    <source>
        <dbReference type="Pfam" id="PF24883"/>
    </source>
</evidence>
<keyword evidence="1" id="KW-0677">Repeat</keyword>
<dbReference type="SUPFAM" id="SSF52540">
    <property type="entry name" value="P-loop containing nucleoside triphosphate hydrolases"/>
    <property type="match status" value="1"/>
</dbReference>
<proteinExistence type="predicted"/>
<dbReference type="Proteomes" id="UP000327013">
    <property type="component" value="Unassembled WGS sequence"/>
</dbReference>
<evidence type="ECO:0000256" key="2">
    <source>
        <dbReference type="SAM" id="Coils"/>
    </source>
</evidence>
<name>A0A5N6KV01_9ROSI</name>
<organism evidence="4 5">
    <name type="scientific">Carpinus fangiana</name>
    <dbReference type="NCBI Taxonomy" id="176857"/>
    <lineage>
        <taxon>Eukaryota</taxon>
        <taxon>Viridiplantae</taxon>
        <taxon>Streptophyta</taxon>
        <taxon>Embryophyta</taxon>
        <taxon>Tracheophyta</taxon>
        <taxon>Spermatophyta</taxon>
        <taxon>Magnoliopsida</taxon>
        <taxon>eudicotyledons</taxon>
        <taxon>Gunneridae</taxon>
        <taxon>Pentapetalae</taxon>
        <taxon>rosids</taxon>
        <taxon>fabids</taxon>
        <taxon>Fagales</taxon>
        <taxon>Betulaceae</taxon>
        <taxon>Carpinus</taxon>
    </lineage>
</organism>
<dbReference type="Pfam" id="PF24883">
    <property type="entry name" value="NPHP3_N"/>
    <property type="match status" value="1"/>
</dbReference>
<dbReference type="EMBL" id="VIBQ01000013">
    <property type="protein sequence ID" value="KAB8346320.1"/>
    <property type="molecule type" value="Genomic_DNA"/>
</dbReference>
<comment type="caution">
    <text evidence="4">The sequence shown here is derived from an EMBL/GenBank/DDBJ whole genome shotgun (WGS) entry which is preliminary data.</text>
</comment>
<dbReference type="OrthoDB" id="443402at2759"/>
<dbReference type="PANTHER" id="PTHR10039">
    <property type="entry name" value="AMELOGENIN"/>
    <property type="match status" value="1"/>
</dbReference>
<protein>
    <recommendedName>
        <fullName evidence="3">Nephrocystin 3-like N-terminal domain-containing protein</fullName>
    </recommendedName>
</protein>
<dbReference type="Gene3D" id="3.40.50.300">
    <property type="entry name" value="P-loop containing nucleotide triphosphate hydrolases"/>
    <property type="match status" value="1"/>
</dbReference>
<keyword evidence="5" id="KW-1185">Reference proteome</keyword>
<sequence>MESKSGRRSFRVRQLPSYIDRQEVGRLLVFLDPDLGPVDDVNVVSLASGLSPWEKPPMKMATVTFERLPRIFQECNKSIWTLPGRSYDLAKDVFVDFAFLDFTVLRDSTIDGVNVENYQKVASCLYDAFSSVDAEKKRSTVLSTTSSITNAPLPLGDLGDANYAAFRIPFEWSEIHDSIQRFDPVNLMQWLSEDDQDAHKRMISENSKKYLCTVDRAERQERKLALTKKAWSKYVSKTHDLMMKSLQVSDASAREATISETHPSTFSWVLDDADAGLKTWLRSGTGCFWIQGKPGSGKSTLMKYLWKDKKLHSMIHSIPKADVNLIKEPRLKIYTERIFIRRGMTLNKAWELQELEKLLQSIISQNEIKAHVFLFLDALDEFNGPKDMLCQWIQDMGSRPRDSTIQFSILFAARPWNVFTDAFHTCSGFKMEDYTSQDIRDYAQHIIQDQPMLRRVLLLSPGSTYEDCKLLYQENCTMFDRENMQRRIKSRTGGLLETVDIKGGLFVQFLHQSAKDFLQRPDFVQKLISDENRLSLGNGYDFLFKSFFVAEYMHYLEFMSHFVDLREAVEESGSEYESRFGSVLREVSLDEWIPTGLRIRAFQYGKKAETATGTTNRRFLDSITKTDLEFLLFPQLFTDLEEDVPHLEKWRLCFAAIAGFELYVRELIEDAKHLAVLISNTAESRDFTDFVKILMQLLEAGHSSMQQVRCPVHVLYREPGIILPSTVLCSLLHVACINEATEDIVLVLLRKGAEPIQQDSHGLTPADWIVKEAYENDPLINVGGRSMAGHAFLSRNAVLLRSYGGSTSTDQNQKLLNSLLGDDYLRELQQQQKVAELRLKELRNLRKAERSQLKILQSRRTRWPKGKALQ</sequence>
<dbReference type="InterPro" id="IPR056884">
    <property type="entry name" value="NPHP3-like_N"/>
</dbReference>